<keyword evidence="3" id="KW-1185">Reference proteome</keyword>
<dbReference type="Gene3D" id="2.80.10.50">
    <property type="match status" value="1"/>
</dbReference>
<dbReference type="InterPro" id="IPR013431">
    <property type="entry name" value="Delta_60_rpt"/>
</dbReference>
<organism evidence="2 3">
    <name type="scientific">Paraflavitalea soli</name>
    <dbReference type="NCBI Taxonomy" id="2315862"/>
    <lineage>
        <taxon>Bacteria</taxon>
        <taxon>Pseudomonadati</taxon>
        <taxon>Bacteroidota</taxon>
        <taxon>Chitinophagia</taxon>
        <taxon>Chitinophagales</taxon>
        <taxon>Chitinophagaceae</taxon>
        <taxon>Paraflavitalea</taxon>
    </lineage>
</organism>
<keyword evidence="1" id="KW-0732">Signal</keyword>
<evidence type="ECO:0000256" key="1">
    <source>
        <dbReference type="SAM" id="SignalP"/>
    </source>
</evidence>
<gene>
    <name evidence="2" type="ORF">D3H65_11695</name>
</gene>
<sequence>MKIMHQRYKKTNWLLLPVLAGLLLAGCKKDDENRVQLYPDGPKAAIKFLDGLPSPSQGRAGTIVTFKVMGLKGKESKFKFLIGQLETEIMTVGDSSISVRIPADAITGGAAVEFDNQYFFGPEFRVRGNLIIDPSFVAYNGARGPILDIVNATSVAGSYIIAGSFTNYNSLATPAAPIYDIAKIDKTGTLTASNKMLTRTGTEGGVIYSITPLASGNYLASGFFTKYNERGGIYSITRMYQRAQLDSMTVDLVNPDPINNPNDSKDTVASFNGGVNGAILYSYETDDEQIIAVGNFTEYRSNYYTRSTKANKVANRVLMPQVLKMNADGSLDSSFNYNLTLHKGNPGGNGPIVAAIRISGGRVLLVGAFTTFNGQTASRIVCLDEWDGAISADFNTGSGADNVISSVTYNEETDRILLTGDFHSFNGIAANGVVMLKPDGSVDQSFQLRSTTNGKVTYAAQLNSGDVIVAGTFQKYDEKVRPGFAYLGPDGKAITGYNNTGTFTGRIYKMIERTTDLGYPGVILVGDFNKFDNTDVSNIVYLEIRK</sequence>
<dbReference type="EMBL" id="CP032157">
    <property type="protein sequence ID" value="AXY74603.1"/>
    <property type="molecule type" value="Genomic_DNA"/>
</dbReference>
<dbReference type="OrthoDB" id="9805017at2"/>
<name>A0A3B7MMR9_9BACT</name>
<accession>A0A3B7MMR9</accession>
<dbReference type="Proteomes" id="UP000263900">
    <property type="component" value="Chromosome"/>
</dbReference>
<dbReference type="RefSeq" id="WP_119050488.1">
    <property type="nucleotide sequence ID" value="NZ_CP032157.1"/>
</dbReference>
<dbReference type="Pfam" id="PF17164">
    <property type="entry name" value="DUF5122"/>
    <property type="match status" value="2"/>
</dbReference>
<feature type="signal peptide" evidence="1">
    <location>
        <begin position="1"/>
        <end position="25"/>
    </location>
</feature>
<dbReference type="PROSITE" id="PS51257">
    <property type="entry name" value="PROKAR_LIPOPROTEIN"/>
    <property type="match status" value="1"/>
</dbReference>
<dbReference type="AlphaFoldDB" id="A0A3B7MMR9"/>
<protein>
    <submittedName>
        <fullName evidence="2">DUF5008 domain-containing protein</fullName>
    </submittedName>
</protein>
<feature type="chain" id="PRO_5017621735" evidence="1">
    <location>
        <begin position="26"/>
        <end position="546"/>
    </location>
</feature>
<dbReference type="KEGG" id="pseg:D3H65_11695"/>
<evidence type="ECO:0000313" key="3">
    <source>
        <dbReference type="Proteomes" id="UP000263900"/>
    </source>
</evidence>
<reference evidence="2 3" key="1">
    <citation type="submission" date="2018-09" db="EMBL/GenBank/DDBJ databases">
        <title>Genome sequencing of strain 6GH32-13.</title>
        <authorList>
            <person name="Weon H.-Y."/>
            <person name="Heo J."/>
            <person name="Kwon S.-W."/>
        </authorList>
    </citation>
    <scope>NUCLEOTIDE SEQUENCE [LARGE SCALE GENOMIC DNA]</scope>
    <source>
        <strain evidence="2 3">5GH32-13</strain>
    </source>
</reference>
<evidence type="ECO:0000313" key="2">
    <source>
        <dbReference type="EMBL" id="AXY74603.1"/>
    </source>
</evidence>
<proteinExistence type="predicted"/>
<dbReference type="Gene3D" id="2.60.40.10">
    <property type="entry name" value="Immunoglobulins"/>
    <property type="match status" value="1"/>
</dbReference>
<dbReference type="InterPro" id="IPR013783">
    <property type="entry name" value="Ig-like_fold"/>
</dbReference>